<comment type="caution">
    <text evidence="1">The sequence shown here is derived from an EMBL/GenBank/DDBJ whole genome shotgun (WGS) entry which is preliminary data.</text>
</comment>
<accession>A0A163X5N3</accession>
<evidence type="ECO:0000313" key="2">
    <source>
        <dbReference type="Proteomes" id="UP000076574"/>
    </source>
</evidence>
<organism evidence="1 2">
    <name type="scientific">Tardiphaga robiniae</name>
    <dbReference type="NCBI Taxonomy" id="943830"/>
    <lineage>
        <taxon>Bacteria</taxon>
        <taxon>Pseudomonadati</taxon>
        <taxon>Pseudomonadota</taxon>
        <taxon>Alphaproteobacteria</taxon>
        <taxon>Hyphomicrobiales</taxon>
        <taxon>Nitrobacteraceae</taxon>
        <taxon>Tardiphaga</taxon>
    </lineage>
</organism>
<reference evidence="1 2" key="1">
    <citation type="submission" date="2016-03" db="EMBL/GenBank/DDBJ databases">
        <title>Microsymbionts genomes from the relict species Vavilovia formosa (Stev.) Fed.</title>
        <authorList>
            <person name="Kopat V."/>
            <person name="Chirak E."/>
            <person name="Kimeklis A."/>
            <person name="Andronov E."/>
        </authorList>
    </citation>
    <scope>NUCLEOTIDE SEQUENCE [LARGE SCALE GENOMIC DNA]</scope>
    <source>
        <strain evidence="1 2">Vaf07</strain>
    </source>
</reference>
<dbReference type="AlphaFoldDB" id="A0A163X5N3"/>
<name>A0A163X5N3_9BRAD</name>
<dbReference type="EMBL" id="LVYV01000056">
    <property type="protein sequence ID" value="KZD20447.1"/>
    <property type="molecule type" value="Genomic_DNA"/>
</dbReference>
<sequence>MRKSLVSKYALEHAALVEIRALYGCENVTGVEIDFIYDPRFETNWKIAALRRPNDTDVEASPLNLTSTIHAIEATQRKLRELYNLEPSGRRDPGTAR</sequence>
<gene>
    <name evidence="1" type="ORF">A4A58_19685</name>
</gene>
<dbReference type="STRING" id="943830.A4A58_19685"/>
<keyword evidence="2" id="KW-1185">Reference proteome</keyword>
<protein>
    <submittedName>
        <fullName evidence="1">Uncharacterized protein</fullName>
    </submittedName>
</protein>
<evidence type="ECO:0000313" key="1">
    <source>
        <dbReference type="EMBL" id="KZD20447.1"/>
    </source>
</evidence>
<proteinExistence type="predicted"/>
<dbReference type="Proteomes" id="UP000076574">
    <property type="component" value="Unassembled WGS sequence"/>
</dbReference>